<reference evidence="21" key="1">
    <citation type="submission" date="2024-04" db="EMBL/GenBank/DDBJ databases">
        <title>Salinicola lusitanus LLJ914,a marine bacterium isolated from the Okinawa Trough.</title>
        <authorList>
            <person name="Li J."/>
        </authorList>
    </citation>
    <scope>NUCLEOTIDE SEQUENCE [LARGE SCALE GENOMIC DNA]</scope>
</reference>
<dbReference type="PROSITE" id="PS50011">
    <property type="entry name" value="PROTEIN_KINASE_DOM"/>
    <property type="match status" value="1"/>
</dbReference>
<evidence type="ECO:0000256" key="16">
    <source>
        <dbReference type="ARBA" id="ARBA00061380"/>
    </source>
</evidence>
<evidence type="ECO:0000256" key="3">
    <source>
        <dbReference type="ARBA" id="ARBA00022499"/>
    </source>
</evidence>
<feature type="compositionally biased region" description="Polar residues" evidence="18">
    <location>
        <begin position="1301"/>
        <end position="1314"/>
    </location>
</feature>
<dbReference type="InterPro" id="IPR008271">
    <property type="entry name" value="Ser/Thr_kinase_AS"/>
</dbReference>
<sequence length="1442" mass="155630">MEPILDPAKFPGSAPISDPSIGSVGILNRLSAENADEYNFVRSYECFQHKATPAWCLRCWSESVRLPQTQQVQSLPLRHIRPILQQVATALMKLKSLGLIHADLKPENIMLVDPLRQPYESKLSTLDLPATCPKLCAPLICSHDTTGQCSRRVEENEPEMSSQLQVFSPPSISSSAFCRVKKLKVESSAWDVSSSEAYGAYPFTSGAAAAAAMAVPPFAPSLVFASSAAGSRGQVVVRAADSTGSLHRGSSRRVTEQYSHVESSSDTRSHRQGHKRKHEDSQDGGSGCGSVQILEELSAPAATYSNRAGNTTTGQSIPNSAPTTKSSSSSGEGDYQLVQHEILCSVSSSYEVLEFLGRGTFGQVAKCWKRGTNEIVAIKILKNHPSYARQGQIEVGILNRLSAENADEYNFVRSYECFQHKGHTCLVFEMLEQNLYDFLKHSKFSPLPLRHIRPILQQVATALMKLKSLGLIHADLKPENIMLVDPLRQPYRVKVIDFGSASHVSKAVCSTYLQSRYYRAPEIILGLPFCEAIDMWSLGCVIAELFLGWPLYPGASEYDQIRYISQTQGLPAEYLLSAGSKTSRFFNRGPDSSYPLWRLKTPAEHEMEMGIKSKEARKYIFNCLDDMMQVNLSSHLEGTDMLAEKADRREFIDLLKRMLRLDADKRITPTKTLGHPFVTMSHLMDYPHSSHVKSCFQNMEICKRRTSYDSSKSLYSTNVPSAAAGNLTVTFSSQLNQHNQVPSAGGAVPLLNYQPALYQQATINIPGLQQSVPLPTRTSGLCGQSEPFQQTLIVCPPSSIQGITPVITITAITPMVCPPSSIQGITSVITITAITPMVCPPSSIQGITPVITITAITPIVCPPSSIQGITPVITITAITPTVCPPSSIQGITPVITITAITPIVCPPSSIQGITPVITITAITPTVCPPSSIQGITPVITITAITPMVCPPSSIQGITPVITITAITPMVCPPSSIQGITPVITITAITPMVCPPSSIQGITPVITITAITPTVCPPSSIQANFEAEYFPKLKLQQGPKRPKGSSRPPRARVSPFGWKLSSFSTSEPVRPVSAAPAQHARSVWALRASHHTRVHKQKKGSKRGSTHRDHVALTGHVHEIHERKGTQRKECVCGHARQGEDEEERLRGSCTPLMVATLHPPSAGLGPQYSLPLGRPLLEHTATVLAWPSGAQQILIPSSWQSSAQTKTQERKKVKVRRAETRNRGLVAAASLIGSSVVSPASSALSQPIIISDTPSPAVSIITIHSDTDTEDERKFHPASVSNPPDSSAALVPAALQLPQSSLPRSTLPQSSLPRSTLPVLPRSTLPSLSSRGSHQHKGLALLTSAAAAGCAAAGIKTQSTETPVTRPRLDTGNIVKTKRSSRQSCSESERHRAAPSQSHPLNLSQAQSVVSSSSQDPRLSLNPLSCAPSLPPHTSPSRTSLL</sequence>
<evidence type="ECO:0000256" key="1">
    <source>
        <dbReference type="ARBA" id="ARBA00004123"/>
    </source>
</evidence>
<keyword evidence="9 17" id="KW-0067">ATP-binding</keyword>
<dbReference type="InterPro" id="IPR050494">
    <property type="entry name" value="Ser_Thr_dual-spec_kinase"/>
</dbReference>
<evidence type="ECO:0000256" key="17">
    <source>
        <dbReference type="PROSITE-ProRule" id="PRU10141"/>
    </source>
</evidence>
<dbReference type="Gene3D" id="1.10.510.10">
    <property type="entry name" value="Transferase(Phosphotransferase) domain 1"/>
    <property type="match status" value="2"/>
</dbReference>
<keyword evidence="13" id="KW-0539">Nucleus</keyword>
<comment type="similarity">
    <text evidence="16">Belongs to the protein kinase superfamily. CMGC Ser/Thr protein kinase family. HIPK subfamily.</text>
</comment>
<proteinExistence type="inferred from homology"/>
<feature type="region of interest" description="Disordered" evidence="18">
    <location>
        <begin position="1301"/>
        <end position="1333"/>
    </location>
</feature>
<dbReference type="GO" id="GO:0016605">
    <property type="term" value="C:PML body"/>
    <property type="evidence" value="ECO:0007669"/>
    <property type="project" value="TreeGrafter"/>
</dbReference>
<keyword evidence="7 17" id="KW-0547">Nucleotide-binding</keyword>
<dbReference type="EC" id="2.7.11.1" evidence="2"/>
<name>A0AAW0MI19_9GOBI</name>
<dbReference type="InterPro" id="IPR000719">
    <property type="entry name" value="Prot_kinase_dom"/>
</dbReference>
<evidence type="ECO:0000256" key="12">
    <source>
        <dbReference type="ARBA" id="ARBA00023163"/>
    </source>
</evidence>
<dbReference type="PANTHER" id="PTHR24058">
    <property type="entry name" value="DUAL SPECIFICITY PROTEIN KINASE"/>
    <property type="match status" value="1"/>
</dbReference>
<dbReference type="Proteomes" id="UP001460270">
    <property type="component" value="Unassembled WGS sequence"/>
</dbReference>
<evidence type="ECO:0000256" key="6">
    <source>
        <dbReference type="ARBA" id="ARBA00022679"/>
    </source>
</evidence>
<feature type="region of interest" description="Disordered" evidence="18">
    <location>
        <begin position="241"/>
        <end position="289"/>
    </location>
</feature>
<evidence type="ECO:0000256" key="10">
    <source>
        <dbReference type="ARBA" id="ARBA00022843"/>
    </source>
</evidence>
<feature type="region of interest" description="Disordered" evidence="18">
    <location>
        <begin position="1088"/>
        <end position="1107"/>
    </location>
</feature>
<gene>
    <name evidence="20" type="ORF">WMY93_033051</name>
</gene>
<keyword evidence="5" id="KW-0597">Phosphoprotein</keyword>
<feature type="region of interest" description="Disordered" evidence="18">
    <location>
        <begin position="305"/>
        <end position="332"/>
    </location>
</feature>
<evidence type="ECO:0000256" key="11">
    <source>
        <dbReference type="ARBA" id="ARBA00023015"/>
    </source>
</evidence>
<evidence type="ECO:0000256" key="15">
    <source>
        <dbReference type="ARBA" id="ARBA00048679"/>
    </source>
</evidence>
<feature type="domain" description="Protein kinase" evidence="19">
    <location>
        <begin position="350"/>
        <end position="678"/>
    </location>
</feature>
<keyword evidence="6" id="KW-0808">Transferase</keyword>
<dbReference type="PROSITE" id="PS00107">
    <property type="entry name" value="PROTEIN_KINASE_ATP"/>
    <property type="match status" value="1"/>
</dbReference>
<dbReference type="FunFam" id="3.30.200.20:FF:000022">
    <property type="entry name" value="Homeodomain-interacting protein kinase 2 isoform 1"/>
    <property type="match status" value="1"/>
</dbReference>
<feature type="region of interest" description="Disordered" evidence="18">
    <location>
        <begin position="1033"/>
        <end position="1052"/>
    </location>
</feature>
<keyword evidence="11" id="KW-0805">Transcription regulation</keyword>
<evidence type="ECO:0000313" key="21">
    <source>
        <dbReference type="Proteomes" id="UP001460270"/>
    </source>
</evidence>
<dbReference type="GO" id="GO:0004713">
    <property type="term" value="F:protein tyrosine kinase activity"/>
    <property type="evidence" value="ECO:0007669"/>
    <property type="project" value="TreeGrafter"/>
</dbReference>
<dbReference type="GO" id="GO:0007224">
    <property type="term" value="P:smoothened signaling pathway"/>
    <property type="evidence" value="ECO:0007669"/>
    <property type="project" value="TreeGrafter"/>
</dbReference>
<dbReference type="InterPro" id="IPR017441">
    <property type="entry name" value="Protein_kinase_ATP_BS"/>
</dbReference>
<evidence type="ECO:0000256" key="4">
    <source>
        <dbReference type="ARBA" id="ARBA00022527"/>
    </source>
</evidence>
<dbReference type="InterPro" id="IPR011009">
    <property type="entry name" value="Kinase-like_dom_sf"/>
</dbReference>
<dbReference type="SMART" id="SM00220">
    <property type="entry name" value="S_TKc"/>
    <property type="match status" value="1"/>
</dbReference>
<feature type="binding site" evidence="17">
    <location>
        <position position="379"/>
    </location>
    <ligand>
        <name>ATP</name>
        <dbReference type="ChEBI" id="CHEBI:30616"/>
    </ligand>
</feature>
<feature type="compositionally biased region" description="Low complexity" evidence="18">
    <location>
        <begin position="1404"/>
        <end position="1415"/>
    </location>
</feature>
<comment type="caution">
    <text evidence="20">The sequence shown here is derived from an EMBL/GenBank/DDBJ whole genome shotgun (WGS) entry which is preliminary data.</text>
</comment>
<evidence type="ECO:0000256" key="13">
    <source>
        <dbReference type="ARBA" id="ARBA00023242"/>
    </source>
</evidence>
<evidence type="ECO:0000256" key="8">
    <source>
        <dbReference type="ARBA" id="ARBA00022777"/>
    </source>
</evidence>
<protein>
    <recommendedName>
        <fullName evidence="2">non-specific serine/threonine protein kinase</fullName>
        <ecNumber evidence="2">2.7.11.1</ecNumber>
    </recommendedName>
</protein>
<dbReference type="Pfam" id="PF00069">
    <property type="entry name" value="Pkinase"/>
    <property type="match status" value="1"/>
</dbReference>
<feature type="compositionally biased region" description="Polar residues" evidence="18">
    <location>
        <begin position="305"/>
        <end position="325"/>
    </location>
</feature>
<keyword evidence="8" id="KW-0418">Kinase</keyword>
<evidence type="ECO:0000259" key="19">
    <source>
        <dbReference type="PROSITE" id="PS50011"/>
    </source>
</evidence>
<evidence type="ECO:0000313" key="20">
    <source>
        <dbReference type="EMBL" id="KAK7880316.1"/>
    </source>
</evidence>
<keyword evidence="12" id="KW-0804">Transcription</keyword>
<dbReference type="SUPFAM" id="SSF56112">
    <property type="entry name" value="Protein kinase-like (PK-like)"/>
    <property type="match status" value="2"/>
</dbReference>
<evidence type="ECO:0000256" key="14">
    <source>
        <dbReference type="ARBA" id="ARBA00047899"/>
    </source>
</evidence>
<feature type="compositionally biased region" description="Basic residues" evidence="18">
    <location>
        <begin position="1088"/>
        <end position="1104"/>
    </location>
</feature>
<evidence type="ECO:0000256" key="2">
    <source>
        <dbReference type="ARBA" id="ARBA00012513"/>
    </source>
</evidence>
<organism evidence="20 21">
    <name type="scientific">Mugilogobius chulae</name>
    <name type="common">yellowstripe goby</name>
    <dbReference type="NCBI Taxonomy" id="88201"/>
    <lineage>
        <taxon>Eukaryota</taxon>
        <taxon>Metazoa</taxon>
        <taxon>Chordata</taxon>
        <taxon>Craniata</taxon>
        <taxon>Vertebrata</taxon>
        <taxon>Euteleostomi</taxon>
        <taxon>Actinopterygii</taxon>
        <taxon>Neopterygii</taxon>
        <taxon>Teleostei</taxon>
        <taxon>Neoteleostei</taxon>
        <taxon>Acanthomorphata</taxon>
        <taxon>Gobiaria</taxon>
        <taxon>Gobiiformes</taxon>
        <taxon>Gobioidei</taxon>
        <taxon>Gobiidae</taxon>
        <taxon>Gobionellinae</taxon>
        <taxon>Mugilogobius</taxon>
    </lineage>
</organism>
<feature type="region of interest" description="Disordered" evidence="18">
    <location>
        <begin position="1355"/>
        <end position="1442"/>
    </location>
</feature>
<accession>A0AAW0MI19</accession>
<feature type="region of interest" description="Disordered" evidence="18">
    <location>
        <begin position="1267"/>
        <end position="1287"/>
    </location>
</feature>
<dbReference type="GO" id="GO:0042771">
    <property type="term" value="P:intrinsic apoptotic signaling pathway in response to DNA damage by p53 class mediator"/>
    <property type="evidence" value="ECO:0007669"/>
    <property type="project" value="TreeGrafter"/>
</dbReference>
<comment type="catalytic activity">
    <reaction evidence="15">
        <text>L-seryl-[protein] + ATP = O-phospho-L-seryl-[protein] + ADP + H(+)</text>
        <dbReference type="Rhea" id="RHEA:17989"/>
        <dbReference type="Rhea" id="RHEA-COMP:9863"/>
        <dbReference type="Rhea" id="RHEA-COMP:11604"/>
        <dbReference type="ChEBI" id="CHEBI:15378"/>
        <dbReference type="ChEBI" id="CHEBI:29999"/>
        <dbReference type="ChEBI" id="CHEBI:30616"/>
        <dbReference type="ChEBI" id="CHEBI:83421"/>
        <dbReference type="ChEBI" id="CHEBI:456216"/>
        <dbReference type="EC" id="2.7.11.1"/>
    </reaction>
</comment>
<dbReference type="FunFam" id="1.10.510.10:FF:000029">
    <property type="entry name" value="Homeodomain-interacting protein kinase 2 isoform 1"/>
    <property type="match status" value="1"/>
</dbReference>
<evidence type="ECO:0000256" key="9">
    <source>
        <dbReference type="ARBA" id="ARBA00022840"/>
    </source>
</evidence>
<evidence type="ECO:0000256" key="7">
    <source>
        <dbReference type="ARBA" id="ARBA00022741"/>
    </source>
</evidence>
<dbReference type="PROSITE" id="PS00108">
    <property type="entry name" value="PROTEIN_KINASE_ST"/>
    <property type="match status" value="2"/>
</dbReference>
<keyword evidence="10" id="KW-0832">Ubl conjugation</keyword>
<dbReference type="EMBL" id="JBBPFD010000116">
    <property type="protein sequence ID" value="KAK7880316.1"/>
    <property type="molecule type" value="Genomic_DNA"/>
</dbReference>
<dbReference type="PANTHER" id="PTHR24058:SF126">
    <property type="entry name" value="HOMEODOMAIN-INTERACTING PROTEIN KINASE 1-LIKE ISOFORM X1-RELATED"/>
    <property type="match status" value="1"/>
</dbReference>
<dbReference type="GO" id="GO:0005737">
    <property type="term" value="C:cytoplasm"/>
    <property type="evidence" value="ECO:0007669"/>
    <property type="project" value="UniProtKB-ARBA"/>
</dbReference>
<evidence type="ECO:0000256" key="18">
    <source>
        <dbReference type="SAM" id="MobiDB-lite"/>
    </source>
</evidence>
<keyword evidence="4" id="KW-0723">Serine/threonine-protein kinase</keyword>
<keyword evidence="21" id="KW-1185">Reference proteome</keyword>
<comment type="subcellular location">
    <subcellularLocation>
        <location evidence="1">Nucleus</location>
    </subcellularLocation>
</comment>
<dbReference type="Gene3D" id="3.30.200.20">
    <property type="entry name" value="Phosphorylase Kinase, domain 1"/>
    <property type="match status" value="1"/>
</dbReference>
<comment type="catalytic activity">
    <reaction evidence="14">
        <text>L-threonyl-[protein] + ATP = O-phospho-L-threonyl-[protein] + ADP + H(+)</text>
        <dbReference type="Rhea" id="RHEA:46608"/>
        <dbReference type="Rhea" id="RHEA-COMP:11060"/>
        <dbReference type="Rhea" id="RHEA-COMP:11605"/>
        <dbReference type="ChEBI" id="CHEBI:15378"/>
        <dbReference type="ChEBI" id="CHEBI:30013"/>
        <dbReference type="ChEBI" id="CHEBI:30616"/>
        <dbReference type="ChEBI" id="CHEBI:61977"/>
        <dbReference type="ChEBI" id="CHEBI:456216"/>
        <dbReference type="EC" id="2.7.11.1"/>
    </reaction>
</comment>
<dbReference type="GO" id="GO:0004674">
    <property type="term" value="F:protein serine/threonine kinase activity"/>
    <property type="evidence" value="ECO:0007669"/>
    <property type="project" value="UniProtKB-KW"/>
</dbReference>
<keyword evidence="3" id="KW-1017">Isopeptide bond</keyword>
<evidence type="ECO:0000256" key="5">
    <source>
        <dbReference type="ARBA" id="ARBA00022553"/>
    </source>
</evidence>
<dbReference type="GO" id="GO:0005524">
    <property type="term" value="F:ATP binding"/>
    <property type="evidence" value="ECO:0007669"/>
    <property type="project" value="UniProtKB-UniRule"/>
</dbReference>
<feature type="compositionally biased region" description="Low complexity" evidence="18">
    <location>
        <begin position="1315"/>
        <end position="1333"/>
    </location>
</feature>
<dbReference type="CDD" id="cd14211">
    <property type="entry name" value="STKc_HIPK"/>
    <property type="match status" value="1"/>
</dbReference>